<proteinExistence type="predicted"/>
<comment type="caution">
    <text evidence="1">The sequence shown here is derived from an EMBL/GenBank/DDBJ whole genome shotgun (WGS) entry which is preliminary data.</text>
</comment>
<dbReference type="EMBL" id="CM042035">
    <property type="protein sequence ID" value="KAI3755607.1"/>
    <property type="molecule type" value="Genomic_DNA"/>
</dbReference>
<gene>
    <name evidence="1" type="ORF">L1987_55411</name>
</gene>
<evidence type="ECO:0000313" key="2">
    <source>
        <dbReference type="Proteomes" id="UP001056120"/>
    </source>
</evidence>
<dbReference type="Proteomes" id="UP001056120">
    <property type="component" value="Linkage Group LG18"/>
</dbReference>
<keyword evidence="2" id="KW-1185">Reference proteome</keyword>
<evidence type="ECO:0000313" key="1">
    <source>
        <dbReference type="EMBL" id="KAI3755607.1"/>
    </source>
</evidence>
<name>A0ACB9EAX6_9ASTR</name>
<sequence length="99" mass="11508">MGTGNKTKHTNKPFSRCSRVSFQSLFSISKCIIFIFINKFVIVNPITFYVRLNTTQISLPIIQLFETQRDSIEANELGDYISLGTSFFFFKIRVFFFSN</sequence>
<accession>A0ACB9EAX6</accession>
<reference evidence="1 2" key="2">
    <citation type="journal article" date="2022" name="Mol. Ecol. Resour.">
        <title>The genomes of chicory, endive, great burdock and yacon provide insights into Asteraceae paleo-polyploidization history and plant inulin production.</title>
        <authorList>
            <person name="Fan W."/>
            <person name="Wang S."/>
            <person name="Wang H."/>
            <person name="Wang A."/>
            <person name="Jiang F."/>
            <person name="Liu H."/>
            <person name="Zhao H."/>
            <person name="Xu D."/>
            <person name="Zhang Y."/>
        </authorList>
    </citation>
    <scope>NUCLEOTIDE SEQUENCE [LARGE SCALE GENOMIC DNA]</scope>
    <source>
        <strain evidence="2">cv. Yunnan</strain>
        <tissue evidence="1">Leaves</tissue>
    </source>
</reference>
<protein>
    <submittedName>
        <fullName evidence="1">Uncharacterized protein</fullName>
    </submittedName>
</protein>
<organism evidence="1 2">
    <name type="scientific">Smallanthus sonchifolius</name>
    <dbReference type="NCBI Taxonomy" id="185202"/>
    <lineage>
        <taxon>Eukaryota</taxon>
        <taxon>Viridiplantae</taxon>
        <taxon>Streptophyta</taxon>
        <taxon>Embryophyta</taxon>
        <taxon>Tracheophyta</taxon>
        <taxon>Spermatophyta</taxon>
        <taxon>Magnoliopsida</taxon>
        <taxon>eudicotyledons</taxon>
        <taxon>Gunneridae</taxon>
        <taxon>Pentapetalae</taxon>
        <taxon>asterids</taxon>
        <taxon>campanulids</taxon>
        <taxon>Asterales</taxon>
        <taxon>Asteraceae</taxon>
        <taxon>Asteroideae</taxon>
        <taxon>Heliantheae alliance</taxon>
        <taxon>Millerieae</taxon>
        <taxon>Smallanthus</taxon>
    </lineage>
</organism>
<reference evidence="2" key="1">
    <citation type="journal article" date="2022" name="Mol. Ecol. Resour.">
        <title>The genomes of chicory, endive, great burdock and yacon provide insights into Asteraceae palaeo-polyploidization history and plant inulin production.</title>
        <authorList>
            <person name="Fan W."/>
            <person name="Wang S."/>
            <person name="Wang H."/>
            <person name="Wang A."/>
            <person name="Jiang F."/>
            <person name="Liu H."/>
            <person name="Zhao H."/>
            <person name="Xu D."/>
            <person name="Zhang Y."/>
        </authorList>
    </citation>
    <scope>NUCLEOTIDE SEQUENCE [LARGE SCALE GENOMIC DNA]</scope>
    <source>
        <strain evidence="2">cv. Yunnan</strain>
    </source>
</reference>